<gene>
    <name evidence="16" type="ORF">BCR44DRAFT_67497</name>
</gene>
<evidence type="ECO:0000256" key="1">
    <source>
        <dbReference type="ARBA" id="ARBA00004141"/>
    </source>
</evidence>
<evidence type="ECO:0000256" key="13">
    <source>
        <dbReference type="ARBA" id="ARBA00031543"/>
    </source>
</evidence>
<sequence>MFLITASSLPTLALAWWMFAMSIIISGVIASEKRRSIQRGQTITADASHDLPKVSILRPLKGLDCNIESNLLSSFRQDYPVTHFELIFCVADETDPVIPVVKSLIARHPDHNSRLVIGDVNIGVNPKINNLIRGYESASNDIVWIIDSNIWVAPGTLSRSVRALMAPGIGLVHHLPVGVQPTSLGSELEMLFLNSVHARAYLAINQLGPSSCVIGKSTLFRRSDLQICGGLQAFGKYMAEDNMIGQAIWDLGLRHVMTADRAWQPLGSMSAMDFFNRRQRWGRIRKFIVRAATLAEPLSECVLLSALFAYGVQNIPGQCILYFAHAFAWMLMDYWVSLNVTHASHLSLPRFARAWIIRELSCLPTYLWAMSGSTVSWRNFHYQLQPGGTVQLSSLPCDQSWKQLTASSKGPNPSSKSLYSSWRYLKQPSS</sequence>
<dbReference type="Gene3D" id="3.90.550.10">
    <property type="entry name" value="Spore Coat Polysaccharide Biosynthesis Protein SpsA, Chain A"/>
    <property type="match status" value="1"/>
</dbReference>
<comment type="pathway">
    <text evidence="3">Sphingolipid metabolism.</text>
</comment>
<dbReference type="EMBL" id="MCFL01000006">
    <property type="protein sequence ID" value="ORZ39067.1"/>
    <property type="molecule type" value="Genomic_DNA"/>
</dbReference>
<evidence type="ECO:0000256" key="2">
    <source>
        <dbReference type="ARBA" id="ARBA00004760"/>
    </source>
</evidence>
<feature type="transmembrane region" description="Helical" evidence="15">
    <location>
        <begin position="12"/>
        <end position="30"/>
    </location>
</feature>
<dbReference type="UniPathway" id="UPA00222"/>
<keyword evidence="8 16" id="KW-0808">Transferase</keyword>
<evidence type="ECO:0000256" key="6">
    <source>
        <dbReference type="ARBA" id="ARBA00019988"/>
    </source>
</evidence>
<dbReference type="SUPFAM" id="SSF53448">
    <property type="entry name" value="Nucleotide-diphospho-sugar transferases"/>
    <property type="match status" value="1"/>
</dbReference>
<dbReference type="GO" id="GO:0008120">
    <property type="term" value="F:ceramide glucosyltransferase activity"/>
    <property type="evidence" value="ECO:0007669"/>
    <property type="project" value="UniProtKB-EC"/>
</dbReference>
<comment type="caution">
    <text evidence="16">The sequence shown here is derived from an EMBL/GenBank/DDBJ whole genome shotgun (WGS) entry which is preliminary data.</text>
</comment>
<dbReference type="PANTHER" id="PTHR12726:SF0">
    <property type="entry name" value="CERAMIDE GLUCOSYLTRANSFERASE"/>
    <property type="match status" value="1"/>
</dbReference>
<keyword evidence="9 15" id="KW-0812">Transmembrane</keyword>
<evidence type="ECO:0000256" key="4">
    <source>
        <dbReference type="ARBA" id="ARBA00006739"/>
    </source>
</evidence>
<dbReference type="OrthoDB" id="1483400at2759"/>
<proteinExistence type="inferred from homology"/>
<keyword evidence="7" id="KW-0328">Glycosyltransferase</keyword>
<protein>
    <recommendedName>
        <fullName evidence="6">Ceramide glucosyltransferase</fullName>
        <ecNumber evidence="5">2.4.1.80</ecNumber>
    </recommendedName>
    <alternativeName>
        <fullName evidence="13">Glucosylceramide synthase</fullName>
    </alternativeName>
    <alternativeName>
        <fullName evidence="14">UDP-glucose ceramide glucosyltransferase</fullName>
    </alternativeName>
    <alternativeName>
        <fullName evidence="12">UDP-glucose:N-acylsphingosine D-glucosyltransferase</fullName>
    </alternativeName>
</protein>
<reference evidence="16 17" key="1">
    <citation type="submission" date="2016-07" db="EMBL/GenBank/DDBJ databases">
        <title>Pervasive Adenine N6-methylation of Active Genes in Fungi.</title>
        <authorList>
            <consortium name="DOE Joint Genome Institute"/>
            <person name="Mondo S.J."/>
            <person name="Dannebaum R.O."/>
            <person name="Kuo R.C."/>
            <person name="Labutti K."/>
            <person name="Haridas S."/>
            <person name="Kuo A."/>
            <person name="Salamov A."/>
            <person name="Ahrendt S.R."/>
            <person name="Lipzen A."/>
            <person name="Sullivan W."/>
            <person name="Andreopoulos W.B."/>
            <person name="Clum A."/>
            <person name="Lindquist E."/>
            <person name="Daum C."/>
            <person name="Ramamoorthy G.K."/>
            <person name="Gryganskyi A."/>
            <person name="Culley D."/>
            <person name="Magnuson J.K."/>
            <person name="James T.Y."/>
            <person name="O'Malley M.A."/>
            <person name="Stajich J.E."/>
            <person name="Spatafora J.W."/>
            <person name="Visel A."/>
            <person name="Grigoriev I.V."/>
        </authorList>
    </citation>
    <scope>NUCLEOTIDE SEQUENCE [LARGE SCALE GENOMIC DNA]</scope>
    <source>
        <strain evidence="16 17">PL171</strain>
    </source>
</reference>
<evidence type="ECO:0000313" key="17">
    <source>
        <dbReference type="Proteomes" id="UP000193411"/>
    </source>
</evidence>
<evidence type="ECO:0000256" key="5">
    <source>
        <dbReference type="ARBA" id="ARBA00012699"/>
    </source>
</evidence>
<evidence type="ECO:0000256" key="12">
    <source>
        <dbReference type="ARBA" id="ARBA00031017"/>
    </source>
</evidence>
<name>A0A1Y2HWS8_9FUNG</name>
<dbReference type="CDD" id="cd02520">
    <property type="entry name" value="Glucosylceramide_synthase"/>
    <property type="match status" value="1"/>
</dbReference>
<dbReference type="InterPro" id="IPR025993">
    <property type="entry name" value="Ceramide_glucosylTrfase"/>
</dbReference>
<dbReference type="AlphaFoldDB" id="A0A1Y2HWS8"/>
<evidence type="ECO:0000313" key="16">
    <source>
        <dbReference type="EMBL" id="ORZ39067.1"/>
    </source>
</evidence>
<evidence type="ECO:0000256" key="14">
    <source>
        <dbReference type="ARBA" id="ARBA00032575"/>
    </source>
</evidence>
<comment type="similarity">
    <text evidence="4">Belongs to the glycosyltransferase 2 family.</text>
</comment>
<evidence type="ECO:0000256" key="10">
    <source>
        <dbReference type="ARBA" id="ARBA00022989"/>
    </source>
</evidence>
<evidence type="ECO:0000256" key="3">
    <source>
        <dbReference type="ARBA" id="ARBA00004991"/>
    </source>
</evidence>
<dbReference type="EC" id="2.4.1.80" evidence="5"/>
<dbReference type="Proteomes" id="UP000193411">
    <property type="component" value="Unassembled WGS sequence"/>
</dbReference>
<evidence type="ECO:0000256" key="11">
    <source>
        <dbReference type="ARBA" id="ARBA00023136"/>
    </source>
</evidence>
<evidence type="ECO:0000256" key="7">
    <source>
        <dbReference type="ARBA" id="ARBA00022676"/>
    </source>
</evidence>
<evidence type="ECO:0000256" key="15">
    <source>
        <dbReference type="SAM" id="Phobius"/>
    </source>
</evidence>
<comment type="pathway">
    <text evidence="2">Lipid metabolism; sphingolipid metabolism.</text>
</comment>
<dbReference type="GO" id="GO:0006679">
    <property type="term" value="P:glucosylceramide biosynthetic process"/>
    <property type="evidence" value="ECO:0007669"/>
    <property type="project" value="TreeGrafter"/>
</dbReference>
<keyword evidence="11 15" id="KW-0472">Membrane</keyword>
<organism evidence="16 17">
    <name type="scientific">Catenaria anguillulae PL171</name>
    <dbReference type="NCBI Taxonomy" id="765915"/>
    <lineage>
        <taxon>Eukaryota</taxon>
        <taxon>Fungi</taxon>
        <taxon>Fungi incertae sedis</taxon>
        <taxon>Blastocladiomycota</taxon>
        <taxon>Blastocladiomycetes</taxon>
        <taxon>Blastocladiales</taxon>
        <taxon>Catenariaceae</taxon>
        <taxon>Catenaria</taxon>
    </lineage>
</organism>
<dbReference type="Pfam" id="PF13506">
    <property type="entry name" value="Glyco_transf_21"/>
    <property type="match status" value="1"/>
</dbReference>
<accession>A0A1Y2HWS8</accession>
<keyword evidence="17" id="KW-1185">Reference proteome</keyword>
<evidence type="ECO:0000256" key="8">
    <source>
        <dbReference type="ARBA" id="ARBA00022679"/>
    </source>
</evidence>
<dbReference type="PANTHER" id="PTHR12726">
    <property type="entry name" value="CERAMIDE GLUCOSYLTRANSFERASE"/>
    <property type="match status" value="1"/>
</dbReference>
<comment type="subcellular location">
    <subcellularLocation>
        <location evidence="1">Membrane</location>
        <topology evidence="1">Multi-pass membrane protein</topology>
    </subcellularLocation>
</comment>
<dbReference type="STRING" id="765915.A0A1Y2HWS8"/>
<keyword evidence="10 15" id="KW-1133">Transmembrane helix</keyword>
<dbReference type="GO" id="GO:0016020">
    <property type="term" value="C:membrane"/>
    <property type="evidence" value="ECO:0007669"/>
    <property type="project" value="UniProtKB-SubCell"/>
</dbReference>
<evidence type="ECO:0000256" key="9">
    <source>
        <dbReference type="ARBA" id="ARBA00022692"/>
    </source>
</evidence>
<dbReference type="InterPro" id="IPR029044">
    <property type="entry name" value="Nucleotide-diphossugar_trans"/>
</dbReference>